<protein>
    <recommendedName>
        <fullName evidence="2">Bacterial type II secretion system protein E domain-containing protein</fullName>
    </recommendedName>
</protein>
<accession>A0A7C4NJS4</accession>
<gene>
    <name evidence="4" type="ORF">ENU08_00540</name>
    <name evidence="3" type="ORF">ENU41_02665</name>
</gene>
<dbReference type="InterPro" id="IPR050921">
    <property type="entry name" value="T4SS_GSP_E_ATPase"/>
</dbReference>
<dbReference type="Pfam" id="PF00437">
    <property type="entry name" value="T2SSE"/>
    <property type="match status" value="1"/>
</dbReference>
<comment type="caution">
    <text evidence="4">The sequence shown here is derived from an EMBL/GenBank/DDBJ whole genome shotgun (WGS) entry which is preliminary data.</text>
</comment>
<name>A0A7C4NJS4_9CREN</name>
<dbReference type="InterPro" id="IPR001482">
    <property type="entry name" value="T2SS/T4SS_dom"/>
</dbReference>
<evidence type="ECO:0000313" key="3">
    <source>
        <dbReference type="EMBL" id="HGQ35564.1"/>
    </source>
</evidence>
<organism evidence="4">
    <name type="scientific">Ignisphaera aggregans</name>
    <dbReference type="NCBI Taxonomy" id="334771"/>
    <lineage>
        <taxon>Archaea</taxon>
        <taxon>Thermoproteota</taxon>
        <taxon>Thermoprotei</taxon>
        <taxon>Desulfurococcales</taxon>
        <taxon>Desulfurococcaceae</taxon>
        <taxon>Ignisphaera</taxon>
    </lineage>
</organism>
<dbReference type="EMBL" id="DTBD01000005">
    <property type="protein sequence ID" value="HGQ63725.1"/>
    <property type="molecule type" value="Genomic_DNA"/>
</dbReference>
<dbReference type="PANTHER" id="PTHR30486:SF6">
    <property type="entry name" value="TYPE IV PILUS RETRACTATION ATPASE PILT"/>
    <property type="match status" value="1"/>
</dbReference>
<sequence length="486" mass="56005">MSIKLDLRLRILNIPTVMPKCIEEYTLPKGGDFPVYGVCISEDKYVVYDLLMLEKDPDKKIKKLEEELYEIIMVKESITEELNKIKDAKLRYIAERQLMGYGVIEPFFLDPDIINMHILADKPIQVIHRLYGPLESNITLSEEEVKELAMRLASTAGKPLSEATPLASFIEPRFEARVTVVYISDITMRRGIIVDVRKPPENPWTILKLIHLKTLNFEEAAFLWLMVKYKVPIIIVGEIMTGKTTLASALLSLVPPKSRVMTIEDAPEFRLPVTYWTRTTIRDFGEYKISVFDLVKTSVRLSLDYIIIGEIRGEEAREWANAILLGHGAVTTFHAESPEAALLRLLSPPISVDPQVIRLLNIFVKTNAFDRPQGRIYRHEIYVHENGRVIPLFMYNSDADSIMMNPDFKNPLRELVFIDRIARAHSISREALEEEYKAMIEVLVELYNEYVKLDPNLDNPSYKELPIILYNRLQKKFLLKQLIPTA</sequence>
<dbReference type="PANTHER" id="PTHR30486">
    <property type="entry name" value="TWITCHING MOTILITY PROTEIN PILT"/>
    <property type="match status" value="1"/>
</dbReference>
<proteinExistence type="inferred from homology"/>
<dbReference type="GO" id="GO:0016887">
    <property type="term" value="F:ATP hydrolysis activity"/>
    <property type="evidence" value="ECO:0007669"/>
    <property type="project" value="InterPro"/>
</dbReference>
<dbReference type="InterPro" id="IPR027417">
    <property type="entry name" value="P-loop_NTPase"/>
</dbReference>
<feature type="domain" description="Bacterial type II secretion system protein E" evidence="2">
    <location>
        <begin position="126"/>
        <end position="346"/>
    </location>
</feature>
<evidence type="ECO:0000256" key="1">
    <source>
        <dbReference type="ARBA" id="ARBA00006611"/>
    </source>
</evidence>
<reference evidence="4" key="1">
    <citation type="journal article" date="2020" name="mSystems">
        <title>Genome- and Community-Level Interaction Insights into Carbon Utilization and Element Cycling Functions of Hydrothermarchaeota in Hydrothermal Sediment.</title>
        <authorList>
            <person name="Zhou Z."/>
            <person name="Liu Y."/>
            <person name="Xu W."/>
            <person name="Pan J."/>
            <person name="Luo Z.H."/>
            <person name="Li M."/>
        </authorList>
    </citation>
    <scope>NUCLEOTIDE SEQUENCE [LARGE SCALE GENOMIC DNA]</scope>
    <source>
        <strain evidence="4">SpSt-637</strain>
        <strain evidence="3">SpSt-667</strain>
    </source>
</reference>
<evidence type="ECO:0000313" key="4">
    <source>
        <dbReference type="EMBL" id="HGQ63725.1"/>
    </source>
</evidence>
<dbReference type="EMBL" id="DTCK01000013">
    <property type="protein sequence ID" value="HGQ35564.1"/>
    <property type="molecule type" value="Genomic_DNA"/>
</dbReference>
<dbReference type="Gene3D" id="3.30.450.380">
    <property type="match status" value="1"/>
</dbReference>
<dbReference type="Gene3D" id="3.40.50.300">
    <property type="entry name" value="P-loop containing nucleotide triphosphate hydrolases"/>
    <property type="match status" value="1"/>
</dbReference>
<dbReference type="AlphaFoldDB" id="A0A7C4NJS4"/>
<evidence type="ECO:0000259" key="2">
    <source>
        <dbReference type="Pfam" id="PF00437"/>
    </source>
</evidence>
<comment type="similarity">
    <text evidence="1">Belongs to the GSP E family.</text>
</comment>
<dbReference type="SUPFAM" id="SSF52540">
    <property type="entry name" value="P-loop containing nucleoside triphosphate hydrolases"/>
    <property type="match status" value="1"/>
</dbReference>